<evidence type="ECO:0000313" key="12">
    <source>
        <dbReference type="EMBL" id="RZC39800.1"/>
    </source>
</evidence>
<feature type="binding site" evidence="9">
    <location>
        <position position="169"/>
    </location>
    <ligand>
        <name>ATP</name>
        <dbReference type="ChEBI" id="CHEBI:30616"/>
    </ligand>
</feature>
<gene>
    <name evidence="12" type="ORF">BDFB_000270</name>
</gene>
<feature type="transmembrane region" description="Helical" evidence="10">
    <location>
        <begin position="29"/>
        <end position="50"/>
    </location>
</feature>
<keyword evidence="10" id="KW-0812">Transmembrane</keyword>
<evidence type="ECO:0000256" key="6">
    <source>
        <dbReference type="ARBA" id="ARBA00022840"/>
    </source>
</evidence>
<dbReference type="SUPFAM" id="SSF56112">
    <property type="entry name" value="Protein kinase-like (PK-like)"/>
    <property type="match status" value="1"/>
</dbReference>
<dbReference type="GO" id="GO:0000245">
    <property type="term" value="P:spliceosomal complex assembly"/>
    <property type="evidence" value="ECO:0007669"/>
    <property type="project" value="TreeGrafter"/>
</dbReference>
<evidence type="ECO:0000256" key="4">
    <source>
        <dbReference type="ARBA" id="ARBA00022741"/>
    </source>
</evidence>
<keyword evidence="6 9" id="KW-0067">ATP-binding</keyword>
<dbReference type="STRING" id="1661398.A0A482W3U7"/>
<keyword evidence="10" id="KW-0472">Membrane</keyword>
<evidence type="ECO:0000256" key="3">
    <source>
        <dbReference type="ARBA" id="ARBA00022679"/>
    </source>
</evidence>
<dbReference type="PANTHER" id="PTHR47634">
    <property type="entry name" value="PROTEIN KINASE DOMAIN-CONTAINING PROTEIN-RELATED"/>
    <property type="match status" value="1"/>
</dbReference>
<dbReference type="Gene3D" id="1.10.510.10">
    <property type="entry name" value="Transferase(Phosphotransferase) domain 1"/>
    <property type="match status" value="1"/>
</dbReference>
<reference evidence="12 13" key="1">
    <citation type="submission" date="2017-03" db="EMBL/GenBank/DDBJ databases">
        <title>Genome of the blue death feigning beetle - Asbolus verrucosus.</title>
        <authorList>
            <person name="Rider S.D."/>
        </authorList>
    </citation>
    <scope>NUCLEOTIDE SEQUENCE [LARGE SCALE GENOMIC DNA]</scope>
    <source>
        <strain evidence="12">Butters</strain>
        <tissue evidence="12">Head and leg muscle</tissue>
    </source>
</reference>
<dbReference type="InterPro" id="IPR051334">
    <property type="entry name" value="SRPK"/>
</dbReference>
<keyword evidence="3" id="KW-0808">Transferase</keyword>
<evidence type="ECO:0000256" key="10">
    <source>
        <dbReference type="SAM" id="Phobius"/>
    </source>
</evidence>
<comment type="catalytic activity">
    <reaction evidence="8">
        <text>L-seryl-[protein] + ATP = O-phospho-L-seryl-[protein] + ADP + H(+)</text>
        <dbReference type="Rhea" id="RHEA:17989"/>
        <dbReference type="Rhea" id="RHEA-COMP:9863"/>
        <dbReference type="Rhea" id="RHEA-COMP:11604"/>
        <dbReference type="ChEBI" id="CHEBI:15378"/>
        <dbReference type="ChEBI" id="CHEBI:29999"/>
        <dbReference type="ChEBI" id="CHEBI:30616"/>
        <dbReference type="ChEBI" id="CHEBI:83421"/>
        <dbReference type="ChEBI" id="CHEBI:456216"/>
        <dbReference type="EC" id="2.7.11.1"/>
    </reaction>
</comment>
<dbReference type="FunFam" id="1.10.510.10:FF:000275">
    <property type="entry name" value="SRSF protein kinase 2 isoform X3"/>
    <property type="match status" value="1"/>
</dbReference>
<evidence type="ECO:0000256" key="1">
    <source>
        <dbReference type="ARBA" id="ARBA00012513"/>
    </source>
</evidence>
<keyword evidence="10" id="KW-1133">Transmembrane helix</keyword>
<dbReference type="Gene3D" id="3.30.200.20">
    <property type="entry name" value="Phosphorylase Kinase, domain 1"/>
    <property type="match status" value="1"/>
</dbReference>
<dbReference type="InterPro" id="IPR000719">
    <property type="entry name" value="Prot_kinase_dom"/>
</dbReference>
<evidence type="ECO:0000256" key="7">
    <source>
        <dbReference type="ARBA" id="ARBA00047899"/>
    </source>
</evidence>
<dbReference type="GO" id="GO:0004674">
    <property type="term" value="F:protein serine/threonine kinase activity"/>
    <property type="evidence" value="ECO:0007669"/>
    <property type="project" value="UniProtKB-KW"/>
</dbReference>
<proteinExistence type="predicted"/>
<comment type="catalytic activity">
    <reaction evidence="7">
        <text>L-threonyl-[protein] + ATP = O-phospho-L-threonyl-[protein] + ADP + H(+)</text>
        <dbReference type="Rhea" id="RHEA:46608"/>
        <dbReference type="Rhea" id="RHEA-COMP:11060"/>
        <dbReference type="Rhea" id="RHEA-COMP:11605"/>
        <dbReference type="ChEBI" id="CHEBI:15378"/>
        <dbReference type="ChEBI" id="CHEBI:30013"/>
        <dbReference type="ChEBI" id="CHEBI:30616"/>
        <dbReference type="ChEBI" id="CHEBI:61977"/>
        <dbReference type="ChEBI" id="CHEBI:456216"/>
        <dbReference type="EC" id="2.7.11.1"/>
    </reaction>
</comment>
<dbReference type="EC" id="2.7.11.1" evidence="1"/>
<dbReference type="InterPro" id="IPR008271">
    <property type="entry name" value="Ser/Thr_kinase_AS"/>
</dbReference>
<evidence type="ECO:0000313" key="13">
    <source>
        <dbReference type="Proteomes" id="UP000292052"/>
    </source>
</evidence>
<name>A0A482W3U7_ASBVE</name>
<comment type="caution">
    <text evidence="12">The sequence shown here is derived from an EMBL/GenBank/DDBJ whole genome shotgun (WGS) entry which is preliminary data.</text>
</comment>
<feature type="domain" description="Protein kinase" evidence="11">
    <location>
        <begin position="140"/>
        <end position="526"/>
    </location>
</feature>
<evidence type="ECO:0000259" key="11">
    <source>
        <dbReference type="PROSITE" id="PS50011"/>
    </source>
</evidence>
<dbReference type="AlphaFoldDB" id="A0A482W3U7"/>
<dbReference type="SMART" id="SM00220">
    <property type="entry name" value="S_TKc"/>
    <property type="match status" value="1"/>
</dbReference>
<dbReference type="PROSITE" id="PS00108">
    <property type="entry name" value="PROTEIN_KINASE_ST"/>
    <property type="match status" value="1"/>
</dbReference>
<dbReference type="GO" id="GO:0050684">
    <property type="term" value="P:regulation of mRNA processing"/>
    <property type="evidence" value="ECO:0007669"/>
    <property type="project" value="TreeGrafter"/>
</dbReference>
<evidence type="ECO:0000256" key="9">
    <source>
        <dbReference type="PROSITE-ProRule" id="PRU10141"/>
    </source>
</evidence>
<dbReference type="GO" id="GO:0005524">
    <property type="term" value="F:ATP binding"/>
    <property type="evidence" value="ECO:0007669"/>
    <property type="project" value="UniProtKB-UniRule"/>
</dbReference>
<evidence type="ECO:0000256" key="2">
    <source>
        <dbReference type="ARBA" id="ARBA00022527"/>
    </source>
</evidence>
<dbReference type="GO" id="GO:0005634">
    <property type="term" value="C:nucleus"/>
    <property type="evidence" value="ECO:0007669"/>
    <property type="project" value="TreeGrafter"/>
</dbReference>
<protein>
    <recommendedName>
        <fullName evidence="1">non-specific serine/threonine protein kinase</fullName>
        <ecNumber evidence="1">2.7.11.1</ecNumber>
    </recommendedName>
</protein>
<keyword evidence="13" id="KW-1185">Reference proteome</keyword>
<dbReference type="GO" id="GO:0005737">
    <property type="term" value="C:cytoplasm"/>
    <property type="evidence" value="ECO:0007669"/>
    <property type="project" value="TreeGrafter"/>
</dbReference>
<dbReference type="PROSITE" id="PS50011">
    <property type="entry name" value="PROTEIN_KINASE_DOM"/>
    <property type="match status" value="1"/>
</dbReference>
<organism evidence="12 13">
    <name type="scientific">Asbolus verrucosus</name>
    <name type="common">Desert ironclad beetle</name>
    <dbReference type="NCBI Taxonomy" id="1661398"/>
    <lineage>
        <taxon>Eukaryota</taxon>
        <taxon>Metazoa</taxon>
        <taxon>Ecdysozoa</taxon>
        <taxon>Arthropoda</taxon>
        <taxon>Hexapoda</taxon>
        <taxon>Insecta</taxon>
        <taxon>Pterygota</taxon>
        <taxon>Neoptera</taxon>
        <taxon>Endopterygota</taxon>
        <taxon>Coleoptera</taxon>
        <taxon>Polyphaga</taxon>
        <taxon>Cucujiformia</taxon>
        <taxon>Tenebrionidae</taxon>
        <taxon>Pimeliinae</taxon>
        <taxon>Asbolus</taxon>
    </lineage>
</organism>
<dbReference type="Pfam" id="PF00069">
    <property type="entry name" value="Pkinase"/>
    <property type="match status" value="2"/>
</dbReference>
<dbReference type="PROSITE" id="PS00107">
    <property type="entry name" value="PROTEIN_KINASE_ATP"/>
    <property type="match status" value="1"/>
</dbReference>
<sequence length="528" mass="60873">MEQTEMLCFANETLTTDLNYEYDFAKQKYLTTLCLTILNNILLPFLYFIFYKIIVLIKDDFSKVDESDTIEEKTMPVVRRFKSKSCPPTPSKNVEEMNEDDLHRIVESENNCTSSQEDPKSYEVGGYMPISEGDILGDKYEVCRKLGYGQFSTVWLCHNQLSHDYVAIKVSKSQSKLSALAKDEIKLLESTNSTNRDHAGFRNIVQMFDYFCCQSINGNHTAIVLEVMGPSLLHLIKQSEYRGIQLPGVLQGLEYLHDECGIIHTDLKPENILIKAKDPYIRQMVNTAKKFNELGIALPKTYVTSNRWKNVQAYVKDDDSFEEIQLFRTKSYPEDPFLSELVSFRKKHAEPKLKGPMWIDANIEVKIGDMGNATWVNNKYNSTIQTRQYRALEVILDAGYDCPADIWSVGCLAFELATGEFLFYPKLYNNFSLDVDHITLIWEVLGGIPKYITKRGSKADLFFSNGKLRHIEEKQLRIWKIEDVLVDKYKWKRLDAIPFAGFIEYLIEPDPSLRYTASAALSCEWINE</sequence>
<keyword evidence="4 9" id="KW-0547">Nucleotide-binding</keyword>
<evidence type="ECO:0000256" key="8">
    <source>
        <dbReference type="ARBA" id="ARBA00048679"/>
    </source>
</evidence>
<accession>A0A482W3U7</accession>
<keyword evidence="2" id="KW-0723">Serine/threonine-protein kinase</keyword>
<dbReference type="PANTHER" id="PTHR47634:SF9">
    <property type="entry name" value="PROTEIN KINASE DOMAIN-CONTAINING PROTEIN-RELATED"/>
    <property type="match status" value="1"/>
</dbReference>
<keyword evidence="5 12" id="KW-0418">Kinase</keyword>
<evidence type="ECO:0000256" key="5">
    <source>
        <dbReference type="ARBA" id="ARBA00022777"/>
    </source>
</evidence>
<dbReference type="OrthoDB" id="2649at2759"/>
<dbReference type="EMBL" id="QDEB01031255">
    <property type="protein sequence ID" value="RZC39800.1"/>
    <property type="molecule type" value="Genomic_DNA"/>
</dbReference>
<dbReference type="InterPro" id="IPR017441">
    <property type="entry name" value="Protein_kinase_ATP_BS"/>
</dbReference>
<dbReference type="Proteomes" id="UP000292052">
    <property type="component" value="Unassembled WGS sequence"/>
</dbReference>
<dbReference type="InterPro" id="IPR011009">
    <property type="entry name" value="Kinase-like_dom_sf"/>
</dbReference>